<accession>X0XK21</accession>
<gene>
    <name evidence="1" type="ORF">S01H1_81553</name>
</gene>
<proteinExistence type="predicted"/>
<evidence type="ECO:0008006" key="2">
    <source>
        <dbReference type="Google" id="ProtNLM"/>
    </source>
</evidence>
<evidence type="ECO:0000313" key="1">
    <source>
        <dbReference type="EMBL" id="GAG43505.1"/>
    </source>
</evidence>
<dbReference type="AlphaFoldDB" id="X0XK21"/>
<comment type="caution">
    <text evidence="1">The sequence shown here is derived from an EMBL/GenBank/DDBJ whole genome shotgun (WGS) entry which is preliminary data.</text>
</comment>
<organism evidence="1">
    <name type="scientific">marine sediment metagenome</name>
    <dbReference type="NCBI Taxonomy" id="412755"/>
    <lineage>
        <taxon>unclassified sequences</taxon>
        <taxon>metagenomes</taxon>
        <taxon>ecological metagenomes</taxon>
    </lineage>
</organism>
<feature type="non-terminal residue" evidence="1">
    <location>
        <position position="1"/>
    </location>
</feature>
<dbReference type="EMBL" id="BARS01055195">
    <property type="protein sequence ID" value="GAG43505.1"/>
    <property type="molecule type" value="Genomic_DNA"/>
</dbReference>
<sequence>FIDSDNPSYNRIHVERVEGSEPDPNGMMRMCNLVDIDLNSPSYQEVINARAKGLFAKVNEDKVLVKFEYLFGDSEPNIGLSELVVYLSNTPELLDHDDPNRIDHYIEVARLYPPPAGQYGSIGSDHFGVFERTVSAGDLNFIRGVRMELELVGPEGTCILINNWDPSISGCTIACGDVTGDHLVNARDFMFVLGEYGKSGGNDDCGIF</sequence>
<protein>
    <recommendedName>
        <fullName evidence="2">Dockerin domain-containing protein</fullName>
    </recommendedName>
</protein>
<reference evidence="1" key="1">
    <citation type="journal article" date="2014" name="Front. Microbiol.">
        <title>High frequency of phylogenetically diverse reductive dehalogenase-homologous genes in deep subseafloor sedimentary metagenomes.</title>
        <authorList>
            <person name="Kawai M."/>
            <person name="Futagami T."/>
            <person name="Toyoda A."/>
            <person name="Takaki Y."/>
            <person name="Nishi S."/>
            <person name="Hori S."/>
            <person name="Arai W."/>
            <person name="Tsubouchi T."/>
            <person name="Morono Y."/>
            <person name="Uchiyama I."/>
            <person name="Ito T."/>
            <person name="Fujiyama A."/>
            <person name="Inagaki F."/>
            <person name="Takami H."/>
        </authorList>
    </citation>
    <scope>NUCLEOTIDE SEQUENCE</scope>
    <source>
        <strain evidence="1">Expedition CK06-06</strain>
    </source>
</reference>
<feature type="non-terminal residue" evidence="1">
    <location>
        <position position="208"/>
    </location>
</feature>
<name>X0XK21_9ZZZZ</name>